<evidence type="ECO:0000313" key="4">
    <source>
        <dbReference type="Proteomes" id="UP001176468"/>
    </source>
</evidence>
<dbReference type="InterPro" id="IPR012495">
    <property type="entry name" value="TadE-like_dom"/>
</dbReference>
<evidence type="ECO:0000259" key="2">
    <source>
        <dbReference type="Pfam" id="PF07811"/>
    </source>
</evidence>
<dbReference type="EMBL" id="JAUQSZ010000007">
    <property type="protein sequence ID" value="MDO7843014.1"/>
    <property type="molecule type" value="Genomic_DNA"/>
</dbReference>
<dbReference type="RefSeq" id="WP_304561526.1">
    <property type="nucleotide sequence ID" value="NZ_JAUQSZ010000007.1"/>
</dbReference>
<feature type="domain" description="TadE-like" evidence="2">
    <location>
        <begin position="13"/>
        <end position="55"/>
    </location>
</feature>
<evidence type="ECO:0000313" key="3">
    <source>
        <dbReference type="EMBL" id="MDO7843014.1"/>
    </source>
</evidence>
<keyword evidence="1" id="KW-0472">Membrane</keyword>
<organism evidence="3 4">
    <name type="scientific">Sphingomonas immobilis</name>
    <dbReference type="NCBI Taxonomy" id="3063997"/>
    <lineage>
        <taxon>Bacteria</taxon>
        <taxon>Pseudomonadati</taxon>
        <taxon>Pseudomonadota</taxon>
        <taxon>Alphaproteobacteria</taxon>
        <taxon>Sphingomonadales</taxon>
        <taxon>Sphingomonadaceae</taxon>
        <taxon>Sphingomonas</taxon>
    </lineage>
</organism>
<name>A0ABT8ZZL2_9SPHN</name>
<evidence type="ECO:0000256" key="1">
    <source>
        <dbReference type="SAM" id="Phobius"/>
    </source>
</evidence>
<comment type="caution">
    <text evidence="3">The sequence shown here is derived from an EMBL/GenBank/DDBJ whole genome shotgun (WGS) entry which is preliminary data.</text>
</comment>
<feature type="transmembrane region" description="Helical" evidence="1">
    <location>
        <begin position="21"/>
        <end position="41"/>
    </location>
</feature>
<accession>A0ABT8ZZL2</accession>
<gene>
    <name evidence="3" type="ORF">Q5H94_11820</name>
</gene>
<proteinExistence type="predicted"/>
<reference evidence="3" key="1">
    <citation type="submission" date="2023-07" db="EMBL/GenBank/DDBJ databases">
        <authorList>
            <person name="Kim M.K."/>
        </authorList>
    </citation>
    <scope>NUCLEOTIDE SEQUENCE</scope>
    <source>
        <strain evidence="3">CA1-15</strain>
    </source>
</reference>
<sequence length="196" mass="21117">MRRLRDFLRDRRGSTIVEFAFVAPVMCLLLMGLCDLAYQVYAQAILNGAVQKAGRDSAIQGGNNNTTAIDAKVSAVVKQIAKTATFTFTRTNYDTFSLAKPETFTDTNNNGIRDPGECFTDVNGNNQWDAAPGDDGQGGANDVSSYTVTVTYPRLFAVAGLFGWSSTNTISASTLLKNQPYATQSVLTVTAKQVCT</sequence>
<keyword evidence="4" id="KW-1185">Reference proteome</keyword>
<keyword evidence="1" id="KW-0812">Transmembrane</keyword>
<keyword evidence="1" id="KW-1133">Transmembrane helix</keyword>
<protein>
    <submittedName>
        <fullName evidence="3">TadE/TadG family type IV pilus assembly protein</fullName>
    </submittedName>
</protein>
<dbReference type="Pfam" id="PF07811">
    <property type="entry name" value="TadE"/>
    <property type="match status" value="1"/>
</dbReference>
<dbReference type="Proteomes" id="UP001176468">
    <property type="component" value="Unassembled WGS sequence"/>
</dbReference>